<feature type="transmembrane region" description="Helical" evidence="6">
    <location>
        <begin position="131"/>
        <end position="149"/>
    </location>
</feature>
<keyword evidence="2 6" id="KW-0812">Transmembrane</keyword>
<accession>D3FWJ4</accession>
<keyword evidence="5 6" id="KW-0472">Membrane</keyword>
<feature type="transmembrane region" description="Helical" evidence="6">
    <location>
        <begin position="197"/>
        <end position="214"/>
    </location>
</feature>
<dbReference type="eggNOG" id="COG0772">
    <property type="taxonomic scope" value="Bacteria"/>
</dbReference>
<evidence type="ECO:0000256" key="3">
    <source>
        <dbReference type="ARBA" id="ARBA00022960"/>
    </source>
</evidence>
<dbReference type="Proteomes" id="UP000001544">
    <property type="component" value="Chromosome"/>
</dbReference>
<dbReference type="Pfam" id="PF01098">
    <property type="entry name" value="FTSW_RODA_SPOVE"/>
    <property type="match status" value="1"/>
</dbReference>
<dbReference type="EMBL" id="CP001878">
    <property type="protein sequence ID" value="ADC50492.1"/>
    <property type="molecule type" value="Genomic_DNA"/>
</dbReference>
<dbReference type="AlphaFoldDB" id="D3FWJ4"/>
<feature type="transmembrane region" description="Helical" evidence="6">
    <location>
        <begin position="161"/>
        <end position="185"/>
    </location>
</feature>
<dbReference type="GO" id="GO:0015648">
    <property type="term" value="F:lipid-linked peptidoglycan transporter activity"/>
    <property type="evidence" value="ECO:0007669"/>
    <property type="project" value="TreeGrafter"/>
</dbReference>
<feature type="transmembrane region" description="Helical" evidence="6">
    <location>
        <begin position="361"/>
        <end position="382"/>
    </location>
</feature>
<feature type="transmembrane region" description="Helical" evidence="6">
    <location>
        <begin position="402"/>
        <end position="418"/>
    </location>
</feature>
<dbReference type="GO" id="GO:0051301">
    <property type="term" value="P:cell division"/>
    <property type="evidence" value="ECO:0007669"/>
    <property type="project" value="InterPro"/>
</dbReference>
<feature type="transmembrane region" description="Helical" evidence="6">
    <location>
        <begin position="220"/>
        <end position="236"/>
    </location>
</feature>
<feature type="transmembrane region" description="Helical" evidence="6">
    <location>
        <begin position="76"/>
        <end position="98"/>
    </location>
</feature>
<protein>
    <submittedName>
        <fullName evidence="7">Cell cycle protein FtsW</fullName>
    </submittedName>
</protein>
<evidence type="ECO:0000256" key="2">
    <source>
        <dbReference type="ARBA" id="ARBA00022692"/>
    </source>
</evidence>
<keyword evidence="4 6" id="KW-1133">Transmembrane helix</keyword>
<dbReference type="InterPro" id="IPR047928">
    <property type="entry name" value="Perm_prefix_1"/>
</dbReference>
<proteinExistence type="predicted"/>
<evidence type="ECO:0000313" key="8">
    <source>
        <dbReference type="Proteomes" id="UP000001544"/>
    </source>
</evidence>
<dbReference type="STRING" id="398511.BpOF4_12195"/>
<evidence type="ECO:0000256" key="6">
    <source>
        <dbReference type="SAM" id="Phobius"/>
    </source>
</evidence>
<keyword evidence="8" id="KW-1185">Reference proteome</keyword>
<dbReference type="InterPro" id="IPR001182">
    <property type="entry name" value="FtsW/RodA"/>
</dbReference>
<dbReference type="GO" id="GO:0005886">
    <property type="term" value="C:plasma membrane"/>
    <property type="evidence" value="ECO:0007669"/>
    <property type="project" value="TreeGrafter"/>
</dbReference>
<dbReference type="KEGG" id="bpf:BpOF4_12195"/>
<comment type="subcellular location">
    <subcellularLocation>
        <location evidence="1">Membrane</location>
        <topology evidence="1">Multi-pass membrane protein</topology>
    </subcellularLocation>
</comment>
<keyword evidence="3" id="KW-0133">Cell shape</keyword>
<evidence type="ECO:0000256" key="4">
    <source>
        <dbReference type="ARBA" id="ARBA00022989"/>
    </source>
</evidence>
<dbReference type="RefSeq" id="WP_012957856.1">
    <property type="nucleotide sequence ID" value="NC_013791.2"/>
</dbReference>
<dbReference type="GO" id="GO:0008360">
    <property type="term" value="P:regulation of cell shape"/>
    <property type="evidence" value="ECO:0007669"/>
    <property type="project" value="UniProtKB-KW"/>
</dbReference>
<dbReference type="GO" id="GO:0032153">
    <property type="term" value="C:cell division site"/>
    <property type="evidence" value="ECO:0007669"/>
    <property type="project" value="TreeGrafter"/>
</dbReference>
<organism evidence="7 8">
    <name type="scientific">Alkalihalophilus pseudofirmus (strain ATCC BAA-2126 / JCM 17055 / OF4)</name>
    <name type="common">Bacillus pseudofirmus</name>
    <dbReference type="NCBI Taxonomy" id="398511"/>
    <lineage>
        <taxon>Bacteria</taxon>
        <taxon>Bacillati</taxon>
        <taxon>Bacillota</taxon>
        <taxon>Bacilli</taxon>
        <taxon>Bacillales</taxon>
        <taxon>Bacillaceae</taxon>
        <taxon>Alkalihalophilus</taxon>
    </lineage>
</organism>
<feature type="transmembrane region" description="Helical" evidence="6">
    <location>
        <begin position="104"/>
        <end position="124"/>
    </location>
</feature>
<name>D3FWJ4_ALKPO</name>
<gene>
    <name evidence="7" type="primary">ftsW3</name>
    <name evidence="7" type="ordered locus">BpOF4_12195</name>
</gene>
<dbReference type="PANTHER" id="PTHR30474:SF1">
    <property type="entry name" value="PEPTIDOGLYCAN GLYCOSYLTRANSFERASE MRDB"/>
    <property type="match status" value="1"/>
</dbReference>
<dbReference type="PANTHER" id="PTHR30474">
    <property type="entry name" value="CELL CYCLE PROTEIN"/>
    <property type="match status" value="1"/>
</dbReference>
<feature type="transmembrane region" description="Helical" evidence="6">
    <location>
        <begin position="329"/>
        <end position="349"/>
    </location>
</feature>
<feature type="transmembrane region" description="Helical" evidence="6">
    <location>
        <begin position="243"/>
        <end position="265"/>
    </location>
</feature>
<evidence type="ECO:0000256" key="5">
    <source>
        <dbReference type="ARBA" id="ARBA00023136"/>
    </source>
</evidence>
<evidence type="ECO:0000256" key="1">
    <source>
        <dbReference type="ARBA" id="ARBA00004141"/>
    </source>
</evidence>
<evidence type="ECO:0000313" key="7">
    <source>
        <dbReference type="EMBL" id="ADC50492.1"/>
    </source>
</evidence>
<sequence length="431" mass="49722">MNAQFQTFLNAVKQQMKSKEGQKLVEKELLSHLNHSKQTVMKRGHHEEEAEKMAVEQMGNAVLLGQKMNKLHRERVDWWLVSIVGSLLLLSFAPFLFFDYQMNIYAQLISVSVSVLIIFTLMFIDYRKVLHYWKWFGLAAGFYMVALNVEGLTSMVNGRVFISILGMNISHYFLLFLLFITIVGLMSEKKWTDRKRIVWSLLLLFVFVRCFMLIPETMLAVQYIILFSTIVIFSNQNYKVRSWILWVLSGCIFFFAYLFVAFLPFSHRLENFISFLNPEASSNGSGYIYIMMKEVLSKAGLFGPKSELTNDLFLGHTELILVALTYHGGWILTSIILVIFAALSVRLLLAFKKMQTEKERLLMVGGGVLLLFPFVLNTLMSFGYAPFVGANLPFISYGGNEKLYYSFIIGFMLSVYRRKDVMINTEVEIDK</sequence>
<dbReference type="HOGENOM" id="CLU_029243_7_0_9"/>
<dbReference type="NCBIfam" id="NF038403">
    <property type="entry name" value="perm_prefix_1"/>
    <property type="match status" value="1"/>
</dbReference>
<reference evidence="7 8" key="1">
    <citation type="journal article" date="2011" name="Environ. Microbiol.">
        <title>Genome of alkaliphilic Bacillus pseudofirmus OF4 reveals adaptations that support the ability to grow in an external pH range from 7.5 to 11.4.</title>
        <authorList>
            <person name="Janto B."/>
            <person name="Ahmed A."/>
            <person name="Ito M."/>
            <person name="Liu J."/>
            <person name="Hicks D.B."/>
            <person name="Pagni S."/>
            <person name="Fackelmayer O.J."/>
            <person name="Smith T.A."/>
            <person name="Earl J."/>
            <person name="Elbourne L.D."/>
            <person name="Hassan K."/>
            <person name="Paulsen I.T."/>
            <person name="Kolsto A.B."/>
            <person name="Tourasse N.J."/>
            <person name="Ehrlich G.D."/>
            <person name="Boissy R."/>
            <person name="Ivey D.M."/>
            <person name="Li G."/>
            <person name="Xue Y."/>
            <person name="Ma Y."/>
            <person name="Hu F.Z."/>
            <person name="Krulwich T.A."/>
        </authorList>
    </citation>
    <scope>NUCLEOTIDE SEQUENCE [LARGE SCALE GENOMIC DNA]</scope>
    <source>
        <strain evidence="8">ATCC BAA-2126 / JCM 17055 / OF4</strain>
    </source>
</reference>